<name>A0A2S8SB41_9RHOB</name>
<dbReference type="EMBL" id="PVEP01000002">
    <property type="protein sequence ID" value="PQV57928.1"/>
    <property type="molecule type" value="Genomic_DNA"/>
</dbReference>
<dbReference type="Gene3D" id="2.40.50.100">
    <property type="match status" value="1"/>
</dbReference>
<dbReference type="SUPFAM" id="SSF111369">
    <property type="entry name" value="HlyD-like secretion proteins"/>
    <property type="match status" value="1"/>
</dbReference>
<comment type="caution">
    <text evidence="2">The sequence shown here is derived from an EMBL/GenBank/DDBJ whole genome shotgun (WGS) entry which is preliminary data.</text>
</comment>
<dbReference type="OrthoDB" id="9791520at2"/>
<dbReference type="GO" id="GO:0015562">
    <property type="term" value="F:efflux transmembrane transporter activity"/>
    <property type="evidence" value="ECO:0007669"/>
    <property type="project" value="TreeGrafter"/>
</dbReference>
<dbReference type="Pfam" id="PF25989">
    <property type="entry name" value="YknX_C"/>
    <property type="match status" value="1"/>
</dbReference>
<feature type="domain" description="YknX-like C-terminal permuted SH3-like" evidence="1">
    <location>
        <begin position="323"/>
        <end position="390"/>
    </location>
</feature>
<gene>
    <name evidence="2" type="ORF">LX70_01740</name>
</gene>
<accession>A0A2S8SB41</accession>
<keyword evidence="3" id="KW-1185">Reference proteome</keyword>
<sequence length="402" mass="42887">MRRLIPVFILLVLIAFVVWAFVPRPLDVEVAAVTTRDLEVAVEEEGVARIREVYTVSATIAGKLQRISLHAGDSVTEGQTVVASIGPAAPALLDARARAVAGASEAAAQAAVDLALAQLSQAEAMLEYSTSMANRSIALYEKSAISTQLYDNAIRDQRSAQAAVDSARANLSVRQQELKSAQAVLQAGDNPGPESCCVKIVAPTSGMVLRTLTESEQVVQPGTPILEIGDPESLEIAVDLLSRDAVHVKTGTAATIIGWGGAPISARVERVEPSAETKVSALGIEEQRVKVILNLTASYETWKELGHGFRVVARIVLWRGSDVMTIPVGALFRDGRDWATYLVRDGKAKLQRITIGKRNEDYAEVLDGLSANDQVILHPSDVIADGVAVEPARQDGGETTAR</sequence>
<evidence type="ECO:0000259" key="1">
    <source>
        <dbReference type="Pfam" id="PF25989"/>
    </source>
</evidence>
<evidence type="ECO:0000313" key="3">
    <source>
        <dbReference type="Proteomes" id="UP000238338"/>
    </source>
</evidence>
<dbReference type="Proteomes" id="UP000238338">
    <property type="component" value="Unassembled WGS sequence"/>
</dbReference>
<reference evidence="2 3" key="1">
    <citation type="submission" date="2018-02" db="EMBL/GenBank/DDBJ databases">
        <title>Genomic Encyclopedia of Archaeal and Bacterial Type Strains, Phase II (KMG-II): from individual species to whole genera.</title>
        <authorList>
            <person name="Goeker M."/>
        </authorList>
    </citation>
    <scope>NUCLEOTIDE SEQUENCE [LARGE SCALE GENOMIC DNA]</scope>
    <source>
        <strain evidence="2 3">DSM 18921</strain>
    </source>
</reference>
<dbReference type="AlphaFoldDB" id="A0A2S8SB41"/>
<dbReference type="PANTHER" id="PTHR30469">
    <property type="entry name" value="MULTIDRUG RESISTANCE PROTEIN MDTA"/>
    <property type="match status" value="1"/>
</dbReference>
<protein>
    <submittedName>
        <fullName evidence="2">HlyD family secretion protein</fullName>
    </submittedName>
</protein>
<dbReference type="InterPro" id="IPR058637">
    <property type="entry name" value="YknX-like_C"/>
</dbReference>
<dbReference type="RefSeq" id="WP_105514125.1">
    <property type="nucleotide sequence ID" value="NZ_PVEP01000002.1"/>
</dbReference>
<proteinExistence type="predicted"/>
<evidence type="ECO:0000313" key="2">
    <source>
        <dbReference type="EMBL" id="PQV57928.1"/>
    </source>
</evidence>
<dbReference type="Gene3D" id="1.10.287.470">
    <property type="entry name" value="Helix hairpin bin"/>
    <property type="match status" value="1"/>
</dbReference>
<dbReference type="GO" id="GO:1990281">
    <property type="term" value="C:efflux pump complex"/>
    <property type="evidence" value="ECO:0007669"/>
    <property type="project" value="TreeGrafter"/>
</dbReference>
<organism evidence="2 3">
    <name type="scientific">Albidovulum denitrificans</name>
    <dbReference type="NCBI Taxonomy" id="404881"/>
    <lineage>
        <taxon>Bacteria</taxon>
        <taxon>Pseudomonadati</taxon>
        <taxon>Pseudomonadota</taxon>
        <taxon>Alphaproteobacteria</taxon>
        <taxon>Rhodobacterales</taxon>
        <taxon>Paracoccaceae</taxon>
        <taxon>Albidovulum</taxon>
    </lineage>
</organism>
<dbReference type="Gene3D" id="2.40.420.20">
    <property type="match status" value="1"/>
</dbReference>